<dbReference type="InterPro" id="IPR050640">
    <property type="entry name" value="Bact_2-comp_sensor_kinase"/>
</dbReference>
<dbReference type="Pfam" id="PF06580">
    <property type="entry name" value="His_kinase"/>
    <property type="match status" value="1"/>
</dbReference>
<dbReference type="InterPro" id="IPR003594">
    <property type="entry name" value="HATPase_dom"/>
</dbReference>
<dbReference type="AlphaFoldDB" id="A0A1H0Q0B3"/>
<keyword evidence="8 15" id="KW-0418">Kinase</keyword>
<name>A0A1H0Q0B3_9BACI</name>
<proteinExistence type="predicted"/>
<keyword evidence="12" id="KW-0812">Transmembrane</keyword>
<dbReference type="STRING" id="930152.SAMN05216565_101530"/>
<dbReference type="EMBL" id="FNJU01000001">
    <property type="protein sequence ID" value="SDP10510.1"/>
    <property type="molecule type" value="Genomic_DNA"/>
</dbReference>
<feature type="transmembrane region" description="Helical" evidence="12">
    <location>
        <begin position="177"/>
        <end position="196"/>
    </location>
</feature>
<dbReference type="PRINTS" id="PR00344">
    <property type="entry name" value="BCTRLSENSOR"/>
</dbReference>
<comment type="subcellular location">
    <subcellularLocation>
        <location evidence="2">Cell membrane</location>
        <topology evidence="2">Multi-pass membrane protein</topology>
    </subcellularLocation>
</comment>
<evidence type="ECO:0000256" key="4">
    <source>
        <dbReference type="ARBA" id="ARBA00022475"/>
    </source>
</evidence>
<dbReference type="Gene3D" id="3.30.565.10">
    <property type="entry name" value="Histidine kinase-like ATPase, C-terminal domain"/>
    <property type="match status" value="1"/>
</dbReference>
<dbReference type="SUPFAM" id="SSF158472">
    <property type="entry name" value="HAMP domain-like"/>
    <property type="match status" value="1"/>
</dbReference>
<keyword evidence="11 12" id="KW-0472">Membrane</keyword>
<dbReference type="Gene3D" id="6.10.340.10">
    <property type="match status" value="1"/>
</dbReference>
<evidence type="ECO:0000313" key="16">
    <source>
        <dbReference type="Proteomes" id="UP000199159"/>
    </source>
</evidence>
<reference evidence="16" key="1">
    <citation type="submission" date="2016-10" db="EMBL/GenBank/DDBJ databases">
        <authorList>
            <person name="Varghese N."/>
            <person name="Submissions S."/>
        </authorList>
    </citation>
    <scope>NUCLEOTIDE SEQUENCE [LARGE SCALE GENOMIC DNA]</scope>
    <source>
        <strain evidence="16">IBRC-M10078</strain>
    </source>
</reference>
<evidence type="ECO:0000256" key="2">
    <source>
        <dbReference type="ARBA" id="ARBA00004651"/>
    </source>
</evidence>
<comment type="catalytic activity">
    <reaction evidence="1">
        <text>ATP + protein L-histidine = ADP + protein N-phospho-L-histidine.</text>
        <dbReference type="EC" id="2.7.13.3"/>
    </reaction>
</comment>
<keyword evidence="6" id="KW-0808">Transferase</keyword>
<keyword evidence="9" id="KW-0067">ATP-binding</keyword>
<evidence type="ECO:0000256" key="3">
    <source>
        <dbReference type="ARBA" id="ARBA00012438"/>
    </source>
</evidence>
<evidence type="ECO:0000313" key="15">
    <source>
        <dbReference type="EMBL" id="SDP10510.1"/>
    </source>
</evidence>
<evidence type="ECO:0000256" key="10">
    <source>
        <dbReference type="ARBA" id="ARBA00023012"/>
    </source>
</evidence>
<dbReference type="Proteomes" id="UP000199159">
    <property type="component" value="Unassembled WGS sequence"/>
</dbReference>
<dbReference type="SMART" id="SM00387">
    <property type="entry name" value="HATPase_c"/>
    <property type="match status" value="1"/>
</dbReference>
<dbReference type="GO" id="GO:0000155">
    <property type="term" value="F:phosphorelay sensor kinase activity"/>
    <property type="evidence" value="ECO:0007669"/>
    <property type="project" value="InterPro"/>
</dbReference>
<dbReference type="InterPro" id="IPR003660">
    <property type="entry name" value="HAMP_dom"/>
</dbReference>
<dbReference type="PANTHER" id="PTHR34220:SF7">
    <property type="entry name" value="SENSOR HISTIDINE KINASE YPDA"/>
    <property type="match status" value="1"/>
</dbReference>
<dbReference type="SMART" id="SM00304">
    <property type="entry name" value="HAMP"/>
    <property type="match status" value="1"/>
</dbReference>
<evidence type="ECO:0000256" key="7">
    <source>
        <dbReference type="ARBA" id="ARBA00022741"/>
    </source>
</evidence>
<dbReference type="InterPro" id="IPR010559">
    <property type="entry name" value="Sig_transdc_His_kin_internal"/>
</dbReference>
<feature type="domain" description="HAMP" evidence="14">
    <location>
        <begin position="198"/>
        <end position="250"/>
    </location>
</feature>
<evidence type="ECO:0000256" key="12">
    <source>
        <dbReference type="SAM" id="Phobius"/>
    </source>
</evidence>
<dbReference type="InterPro" id="IPR004358">
    <property type="entry name" value="Sig_transdc_His_kin-like_C"/>
</dbReference>
<evidence type="ECO:0000259" key="13">
    <source>
        <dbReference type="PROSITE" id="PS50109"/>
    </source>
</evidence>
<dbReference type="InterPro" id="IPR005467">
    <property type="entry name" value="His_kinase_dom"/>
</dbReference>
<keyword evidence="5" id="KW-0597">Phosphoprotein</keyword>
<evidence type="ECO:0000256" key="5">
    <source>
        <dbReference type="ARBA" id="ARBA00022553"/>
    </source>
</evidence>
<dbReference type="SUPFAM" id="SSF55874">
    <property type="entry name" value="ATPase domain of HSP90 chaperone/DNA topoisomerase II/histidine kinase"/>
    <property type="match status" value="1"/>
</dbReference>
<protein>
    <recommendedName>
        <fullName evidence="3">histidine kinase</fullName>
        <ecNumber evidence="3">2.7.13.3</ecNumber>
    </recommendedName>
</protein>
<evidence type="ECO:0000256" key="8">
    <source>
        <dbReference type="ARBA" id="ARBA00022777"/>
    </source>
</evidence>
<sequence length="488" mass="56458">MNSIQKKIWGLAIIVLLIMAITWVSLIYYNQKMLDQYNAILERYLIMNEISRKSQQTVTALNNYLLIPSIENFEVIDENKKQIQMMKHEVTLFKNVENELALTNYVNLIDSLVDTVERSVFFQTEEETEYSMTAFKEATHISNFISERTLTLIDLELRTYDLFYRGIMDQSEDLKRLGFWLLLLITFLLLLFTYWFSLRITKPVEKLTRAANELSKGRFDLKVEVDSHDEIAFLAKMFDRMRVNINNLISEIQHKAQLEKELQQSKLLLKESQLRHLQSQINPHFLFNTLNTLSKKAYMEGSEETSDLLVSVAGLLRYNLKHLDKPMTLFDEVNVLKQYIDIQKSRYTDRLHFVTEIDESCLSIAIPGLTLQPLVENAVIYAVEPQEEGGTIWFRIKDNGAKVTIEVEDNGPGMTEEKIQEILEGKEDTTSGHATGIGLSNVVKRLRLFNGSEEVMKIESKLGSGTKVMIHLLKDRGLEEHDKNTNRG</sequence>
<evidence type="ECO:0000256" key="1">
    <source>
        <dbReference type="ARBA" id="ARBA00000085"/>
    </source>
</evidence>
<evidence type="ECO:0000256" key="6">
    <source>
        <dbReference type="ARBA" id="ARBA00022679"/>
    </source>
</evidence>
<organism evidence="15 16">
    <name type="scientific">Litchfieldia salsa</name>
    <dbReference type="NCBI Taxonomy" id="930152"/>
    <lineage>
        <taxon>Bacteria</taxon>
        <taxon>Bacillati</taxon>
        <taxon>Bacillota</taxon>
        <taxon>Bacilli</taxon>
        <taxon>Bacillales</taxon>
        <taxon>Bacillaceae</taxon>
        <taxon>Litchfieldia</taxon>
    </lineage>
</organism>
<dbReference type="PROSITE" id="PS50109">
    <property type="entry name" value="HIS_KIN"/>
    <property type="match status" value="1"/>
</dbReference>
<evidence type="ECO:0000256" key="9">
    <source>
        <dbReference type="ARBA" id="ARBA00022840"/>
    </source>
</evidence>
<evidence type="ECO:0000256" key="11">
    <source>
        <dbReference type="ARBA" id="ARBA00023136"/>
    </source>
</evidence>
<feature type="domain" description="Histidine kinase" evidence="13">
    <location>
        <begin position="371"/>
        <end position="476"/>
    </location>
</feature>
<dbReference type="PANTHER" id="PTHR34220">
    <property type="entry name" value="SENSOR HISTIDINE KINASE YPDA"/>
    <property type="match status" value="1"/>
</dbReference>
<evidence type="ECO:0000259" key="14">
    <source>
        <dbReference type="PROSITE" id="PS50885"/>
    </source>
</evidence>
<keyword evidence="10" id="KW-0902">Two-component regulatory system</keyword>
<accession>A0A1H0Q0B3</accession>
<keyword evidence="7" id="KW-0547">Nucleotide-binding</keyword>
<dbReference type="CDD" id="cd06225">
    <property type="entry name" value="HAMP"/>
    <property type="match status" value="1"/>
</dbReference>
<dbReference type="RefSeq" id="WP_090849620.1">
    <property type="nucleotide sequence ID" value="NZ_FNJU01000001.1"/>
</dbReference>
<dbReference type="InterPro" id="IPR036890">
    <property type="entry name" value="HATPase_C_sf"/>
</dbReference>
<dbReference type="Pfam" id="PF02518">
    <property type="entry name" value="HATPase_c"/>
    <property type="match status" value="1"/>
</dbReference>
<keyword evidence="4" id="KW-1003">Cell membrane</keyword>
<dbReference type="EC" id="2.7.13.3" evidence="3"/>
<dbReference type="GO" id="GO:0005524">
    <property type="term" value="F:ATP binding"/>
    <property type="evidence" value="ECO:0007669"/>
    <property type="project" value="UniProtKB-KW"/>
</dbReference>
<dbReference type="PROSITE" id="PS50885">
    <property type="entry name" value="HAMP"/>
    <property type="match status" value="1"/>
</dbReference>
<keyword evidence="12" id="KW-1133">Transmembrane helix</keyword>
<dbReference type="GO" id="GO:0005886">
    <property type="term" value="C:plasma membrane"/>
    <property type="evidence" value="ECO:0007669"/>
    <property type="project" value="UniProtKB-SubCell"/>
</dbReference>
<keyword evidence="16" id="KW-1185">Reference proteome</keyword>
<dbReference type="Pfam" id="PF00672">
    <property type="entry name" value="HAMP"/>
    <property type="match status" value="1"/>
</dbReference>
<dbReference type="OrthoDB" id="9776552at2"/>
<feature type="transmembrane region" description="Helical" evidence="12">
    <location>
        <begin position="6"/>
        <end position="29"/>
    </location>
</feature>
<gene>
    <name evidence="15" type="ORF">SAMN05216565_101530</name>
</gene>